<reference evidence="1 2" key="1">
    <citation type="submission" date="2019-07" db="EMBL/GenBank/DDBJ databases">
        <authorList>
            <person name="Huq M.A."/>
        </authorList>
    </citation>
    <scope>NUCLEOTIDE SEQUENCE [LARGE SCALE GENOMIC DNA]</scope>
    <source>
        <strain evidence="1 2">MAH-19</strain>
    </source>
</reference>
<dbReference type="OrthoDB" id="609485at2"/>
<accession>A0A556MIP9</accession>
<evidence type="ECO:0000313" key="2">
    <source>
        <dbReference type="Proteomes" id="UP000318733"/>
    </source>
</evidence>
<evidence type="ECO:0000313" key="1">
    <source>
        <dbReference type="EMBL" id="TSJ39743.1"/>
    </source>
</evidence>
<dbReference type="EMBL" id="VLPK01000003">
    <property type="protein sequence ID" value="TSJ39743.1"/>
    <property type="molecule type" value="Genomic_DNA"/>
</dbReference>
<keyword evidence="1" id="KW-0645">Protease</keyword>
<protein>
    <submittedName>
        <fullName evidence="1">Carboxypeptidase regulatory-like domain-containing protein</fullName>
    </submittedName>
</protein>
<dbReference type="GO" id="GO:0004180">
    <property type="term" value="F:carboxypeptidase activity"/>
    <property type="evidence" value="ECO:0007669"/>
    <property type="project" value="UniProtKB-KW"/>
</dbReference>
<dbReference type="Proteomes" id="UP000318733">
    <property type="component" value="Unassembled WGS sequence"/>
</dbReference>
<dbReference type="AlphaFoldDB" id="A0A556MIP9"/>
<keyword evidence="1" id="KW-0121">Carboxypeptidase</keyword>
<keyword evidence="1" id="KW-0378">Hydrolase</keyword>
<comment type="caution">
    <text evidence="1">The sequence shown here is derived from an EMBL/GenBank/DDBJ whole genome shotgun (WGS) entry which is preliminary data.</text>
</comment>
<proteinExistence type="predicted"/>
<keyword evidence="2" id="KW-1185">Reference proteome</keyword>
<gene>
    <name evidence="1" type="ORF">FO440_18580</name>
</gene>
<organism evidence="1 2">
    <name type="scientific">Mucilaginibacter corticis</name>
    <dbReference type="NCBI Taxonomy" id="2597670"/>
    <lineage>
        <taxon>Bacteria</taxon>
        <taxon>Pseudomonadati</taxon>
        <taxon>Bacteroidota</taxon>
        <taxon>Sphingobacteriia</taxon>
        <taxon>Sphingobacteriales</taxon>
        <taxon>Sphingobacteriaceae</taxon>
        <taxon>Mucilaginibacter</taxon>
    </lineage>
</organism>
<sequence>MKTNPVFKAEGVKTTIAGTVTDLSHHFLPTAVVLLVSLNARINKTTITDANGRFRFDNLLFADSTKFAVQVRDSKNTDHAIITLDSIPQVAVNKKYNQEDVAITKANLKKAEDEGRPAKLTDHILKQVNIRSQRINIDQVSDEVAPQAMIKLPDEQSADQIITIPNPQDYPMLLMFMQSRLPGIRIEVDQNGYHHLVSVRPSDNLFHTTSKTDPSEGKEIEIVLDGRPIDRPEFDRLLTGSLLPEDVAKILIVRTNQAMVSNLGGSGGSGRNAAGIVLIVTKPAYKRKQYNPGIANISPKGYNKVRQFYSPRYDKLNSQDKQPDPRTTIYWSPYINTDATGKAKFDFYNANGPGRYRVVVEGIDANGQIGRVIYNYKVE</sequence>
<name>A0A556MIP9_9SPHI</name>
<dbReference type="Pfam" id="PF13620">
    <property type="entry name" value="CarboxypepD_reg"/>
    <property type="match status" value="1"/>
</dbReference>
<dbReference type="InterPro" id="IPR008969">
    <property type="entry name" value="CarboxyPept-like_regulatory"/>
</dbReference>
<dbReference type="SUPFAM" id="SSF49464">
    <property type="entry name" value="Carboxypeptidase regulatory domain-like"/>
    <property type="match status" value="1"/>
</dbReference>